<evidence type="ECO:0000256" key="3">
    <source>
        <dbReference type="ARBA" id="ARBA00005227"/>
    </source>
</evidence>
<feature type="chain" id="PRO_5043100036" description="Transmembrane 9 superfamily member" evidence="10">
    <location>
        <begin position="20"/>
        <end position="645"/>
    </location>
</feature>
<feature type="transmembrane region" description="Helical" evidence="10">
    <location>
        <begin position="278"/>
        <end position="299"/>
    </location>
</feature>
<evidence type="ECO:0000256" key="7">
    <source>
        <dbReference type="ARBA" id="ARBA00022989"/>
    </source>
</evidence>
<feature type="transmembrane region" description="Helical" evidence="10">
    <location>
        <begin position="532"/>
        <end position="554"/>
    </location>
</feature>
<evidence type="ECO:0000256" key="10">
    <source>
        <dbReference type="RuleBase" id="RU363079"/>
    </source>
</evidence>
<evidence type="ECO:0000256" key="9">
    <source>
        <dbReference type="ARBA" id="ARBA00023136"/>
    </source>
</evidence>
<proteinExistence type="inferred from homology"/>
<name>A0AAV8UA13_9ROSI</name>
<evidence type="ECO:0000256" key="5">
    <source>
        <dbReference type="ARBA" id="ARBA00022729"/>
    </source>
</evidence>
<organism evidence="11 12">
    <name type="scientific">Erythroxylum novogranatense</name>
    <dbReference type="NCBI Taxonomy" id="1862640"/>
    <lineage>
        <taxon>Eukaryota</taxon>
        <taxon>Viridiplantae</taxon>
        <taxon>Streptophyta</taxon>
        <taxon>Embryophyta</taxon>
        <taxon>Tracheophyta</taxon>
        <taxon>Spermatophyta</taxon>
        <taxon>Magnoliopsida</taxon>
        <taxon>eudicotyledons</taxon>
        <taxon>Gunneridae</taxon>
        <taxon>Pentapetalae</taxon>
        <taxon>rosids</taxon>
        <taxon>fabids</taxon>
        <taxon>Malpighiales</taxon>
        <taxon>Erythroxylaceae</taxon>
        <taxon>Erythroxylum</taxon>
    </lineage>
</organism>
<feature type="transmembrane region" description="Helical" evidence="10">
    <location>
        <begin position="417"/>
        <end position="435"/>
    </location>
</feature>
<dbReference type="Pfam" id="PF02990">
    <property type="entry name" value="EMP70"/>
    <property type="match status" value="1"/>
</dbReference>
<keyword evidence="7 10" id="KW-1133">Transmembrane helix</keyword>
<keyword evidence="6" id="KW-0967">Endosome</keyword>
<dbReference type="GO" id="GO:0000139">
    <property type="term" value="C:Golgi membrane"/>
    <property type="evidence" value="ECO:0007669"/>
    <property type="project" value="UniProtKB-SubCell"/>
</dbReference>
<comment type="subcellular location">
    <subcellularLocation>
        <location evidence="1">Endosome membrane</location>
        <topology evidence="1">Multi-pass membrane protein</topology>
    </subcellularLocation>
    <subcellularLocation>
        <location evidence="2">Golgi apparatus membrane</location>
        <topology evidence="2">Multi-pass membrane protein</topology>
    </subcellularLocation>
</comment>
<dbReference type="GO" id="GO:0072657">
    <property type="term" value="P:protein localization to membrane"/>
    <property type="evidence" value="ECO:0007669"/>
    <property type="project" value="TreeGrafter"/>
</dbReference>
<accession>A0AAV8UA13</accession>
<keyword evidence="12" id="KW-1185">Reference proteome</keyword>
<feature type="transmembrane region" description="Helical" evidence="10">
    <location>
        <begin position="566"/>
        <end position="590"/>
    </location>
</feature>
<evidence type="ECO:0000256" key="6">
    <source>
        <dbReference type="ARBA" id="ARBA00022753"/>
    </source>
</evidence>
<comment type="similarity">
    <text evidence="3 10">Belongs to the nonaspanin (TM9SF) (TC 9.A.2) family.</text>
</comment>
<evidence type="ECO:0000256" key="2">
    <source>
        <dbReference type="ARBA" id="ARBA00004653"/>
    </source>
</evidence>
<feature type="transmembrane region" description="Helical" evidence="10">
    <location>
        <begin position="375"/>
        <end position="397"/>
    </location>
</feature>
<protein>
    <recommendedName>
        <fullName evidence="10">Transmembrane 9 superfamily member</fullName>
    </recommendedName>
</protein>
<evidence type="ECO:0000313" key="12">
    <source>
        <dbReference type="Proteomes" id="UP001159364"/>
    </source>
</evidence>
<evidence type="ECO:0000256" key="1">
    <source>
        <dbReference type="ARBA" id="ARBA00004337"/>
    </source>
</evidence>
<sequence length="645" mass="72640">MRMFVNFYAFLLVSLYAHASNGVNLAPPQGFRRIYSTGDEVHVKVNSLTSISTIIPSSYYSLPYCKPLSGIRISSENLGQRILGDQIVNSPYMFRMNVNESFYLCTTSPLNQQEVRLLKQRTNDLYQVNMILDNLPVMRYAEHNGINIRWTGFPVGYNTYYNDNDYIINHLKFRVLINEHEETRKEIGMAMFNETAPSYEIVGFQVLPCSVKHDRESMSKLNLHDIVSPVNCPLELDKSQIIKERERVSFTYEVEFVKSEILWLSRWDAYLKFEGNNIHWFSILNSIGTLFIVTGVLLIRLLRMVRGRGESELKAQSLNNVEVPRWKLLGGDVFRGPENPELFCVMVGTGTQITVMAVVTAGLAALRLLSPASRGMLLTGMIYLYLFSGIIGGYIAVRLWRCIKGTSEEWKSISSSVACFLPGIVFLVLAALNLIHWGSNSTATISIPSFCLVLTLWFCTSVPLTILGGYFAIRAEATGNSMKIASVPREIPASKYPGYLLVLGAGLILFGILYVELFYIFSSIWFGTFYTAFSYLLIVVFLVLVGCVELSVLVTCIRLSVEDWRWWWKAFFASGSVSFYFSMFAISYLIFDLQGLSGPASTTLYLGYTLILATAIMLATGSIGFLASFYFVKFLYSSVSSALHV</sequence>
<feature type="transmembrane region" description="Helical" evidence="10">
    <location>
        <begin position="342"/>
        <end position="369"/>
    </location>
</feature>
<feature type="signal peptide" evidence="10">
    <location>
        <begin position="1"/>
        <end position="19"/>
    </location>
</feature>
<gene>
    <name evidence="11" type="ORF">K2173_017305</name>
</gene>
<keyword evidence="8" id="KW-0333">Golgi apparatus</keyword>
<evidence type="ECO:0000313" key="11">
    <source>
        <dbReference type="EMBL" id="KAJ8899270.1"/>
    </source>
</evidence>
<dbReference type="AlphaFoldDB" id="A0AAV8UA13"/>
<dbReference type="Proteomes" id="UP001159364">
    <property type="component" value="Linkage Group LG08"/>
</dbReference>
<comment type="caution">
    <text evidence="11">The sequence shown here is derived from an EMBL/GenBank/DDBJ whole genome shotgun (WGS) entry which is preliminary data.</text>
</comment>
<evidence type="ECO:0000256" key="8">
    <source>
        <dbReference type="ARBA" id="ARBA00023034"/>
    </source>
</evidence>
<dbReference type="EMBL" id="JAIWQS010000008">
    <property type="protein sequence ID" value="KAJ8899270.1"/>
    <property type="molecule type" value="Genomic_DNA"/>
</dbReference>
<evidence type="ECO:0000256" key="4">
    <source>
        <dbReference type="ARBA" id="ARBA00022692"/>
    </source>
</evidence>
<feature type="transmembrane region" description="Helical" evidence="10">
    <location>
        <begin position="610"/>
        <end position="632"/>
    </location>
</feature>
<dbReference type="PANTHER" id="PTHR10766">
    <property type="entry name" value="TRANSMEMBRANE 9 SUPERFAMILY PROTEIN"/>
    <property type="match status" value="1"/>
</dbReference>
<feature type="transmembrane region" description="Helical" evidence="10">
    <location>
        <begin position="447"/>
        <end position="473"/>
    </location>
</feature>
<dbReference type="PANTHER" id="PTHR10766:SF163">
    <property type="entry name" value="TRANSMEMBRANE 9 SUPERFAMILY MEMBER 12"/>
    <property type="match status" value="1"/>
</dbReference>
<feature type="transmembrane region" description="Helical" evidence="10">
    <location>
        <begin position="499"/>
        <end position="526"/>
    </location>
</feature>
<dbReference type="InterPro" id="IPR004240">
    <property type="entry name" value="EMP70"/>
</dbReference>
<dbReference type="GO" id="GO:0010008">
    <property type="term" value="C:endosome membrane"/>
    <property type="evidence" value="ECO:0007669"/>
    <property type="project" value="UniProtKB-SubCell"/>
</dbReference>
<keyword evidence="5 10" id="KW-0732">Signal</keyword>
<keyword evidence="9 10" id="KW-0472">Membrane</keyword>
<keyword evidence="4 10" id="KW-0812">Transmembrane</keyword>
<reference evidence="11 12" key="1">
    <citation type="submission" date="2021-09" db="EMBL/GenBank/DDBJ databases">
        <title>Genomic insights and catalytic innovation underlie evolution of tropane alkaloids biosynthesis.</title>
        <authorList>
            <person name="Wang Y.-J."/>
            <person name="Tian T."/>
            <person name="Huang J.-P."/>
            <person name="Huang S.-X."/>
        </authorList>
    </citation>
    <scope>NUCLEOTIDE SEQUENCE [LARGE SCALE GENOMIC DNA]</scope>
    <source>
        <strain evidence="11">KIB-2018</strain>
        <tissue evidence="11">Leaf</tissue>
    </source>
</reference>